<feature type="compositionally biased region" description="Polar residues" evidence="1">
    <location>
        <begin position="1"/>
        <end position="21"/>
    </location>
</feature>
<feature type="domain" description="DUF2427" evidence="3">
    <location>
        <begin position="56"/>
        <end position="158"/>
    </location>
</feature>
<feature type="transmembrane region" description="Helical" evidence="2">
    <location>
        <begin position="101"/>
        <end position="123"/>
    </location>
</feature>
<feature type="transmembrane region" description="Helical" evidence="2">
    <location>
        <begin position="253"/>
        <end position="276"/>
    </location>
</feature>
<sequence length="572" mass="63917">MGQLTPAETSSTVGSPASTESPEIMPSPIAHVPHHHHGMPILQMDLLPEERLFWENYSTETYFNTPSDHRPALYTHIALWVSSYLFLYPLVLVFSNTKSRLYFPALTVHVAAIVVSVINYWVFAGSIRDLYPGNAFHPMTAILFVGSIVHWAVALVATAYSSLDIESHAYYAVDDEDDDTSSLNSPTSTLRESQSDSFELDDLRPGLSNGHLNTSNGSMINKPNFITAFVLRFPLFERVVSAFGKTAQVLTAVLNWMSFFYFFVYSGVAVATYAVYGADRTMFNLLAHFIKGGVFFSLGVLSLARYCGAFRAKGWAWNHCFISAKKAYQGWFKWQPTGLWSMEFVESSLILFYGSTNIFLEHLASTDGEWTTKDLQHVSIAFIFLGCGLCGVLVEKKLNDFRYQKAIEHMALVAESKDVARVAKAMPGFSPNPFPILTIYWTGVLMSKHEQASQLSTAIHTQWGNLFVVGCMFRLLTYVLQMVTPINSKSLTRPSSPMTELVVSFALMCGGLIFMESCEAVVYSFEYYGYSAMFTLNVSLGVVTLLMAWIMSVFAFKDWLQAKKNSLTTSIA</sequence>
<feature type="transmembrane region" description="Helical" evidence="2">
    <location>
        <begin position="375"/>
        <end position="394"/>
    </location>
</feature>
<evidence type="ECO:0000256" key="1">
    <source>
        <dbReference type="SAM" id="MobiDB-lite"/>
    </source>
</evidence>
<keyword evidence="2" id="KW-1133">Transmembrane helix</keyword>
<feature type="transmembrane region" description="Helical" evidence="2">
    <location>
        <begin position="135"/>
        <end position="160"/>
    </location>
</feature>
<dbReference type="InterPro" id="IPR018827">
    <property type="entry name" value="YTP1_C"/>
</dbReference>
<gene>
    <name evidence="5" type="ORF">CXQ85_001030</name>
</gene>
<dbReference type="OrthoDB" id="4005299at2759"/>
<evidence type="ECO:0000256" key="2">
    <source>
        <dbReference type="SAM" id="Phobius"/>
    </source>
</evidence>
<dbReference type="AlphaFoldDB" id="A0A2V1AM41"/>
<feature type="transmembrane region" description="Helical" evidence="2">
    <location>
        <begin position="73"/>
        <end position="94"/>
    </location>
</feature>
<name>A0A2V1AM41_9ASCO</name>
<keyword evidence="2" id="KW-0812">Transmembrane</keyword>
<feature type="region of interest" description="Disordered" evidence="1">
    <location>
        <begin position="176"/>
        <end position="201"/>
    </location>
</feature>
<accession>A0A2V1AM41</accession>
<dbReference type="Pfam" id="PF10355">
    <property type="entry name" value="Ytp1"/>
    <property type="match status" value="1"/>
</dbReference>
<evidence type="ECO:0000313" key="6">
    <source>
        <dbReference type="Proteomes" id="UP000244309"/>
    </source>
</evidence>
<dbReference type="InterPro" id="IPR018825">
    <property type="entry name" value="DUF2427"/>
</dbReference>
<feature type="transmembrane region" description="Helical" evidence="2">
    <location>
        <begin position="501"/>
        <end position="525"/>
    </location>
</feature>
<feature type="region of interest" description="Disordered" evidence="1">
    <location>
        <begin position="1"/>
        <end position="24"/>
    </location>
</feature>
<dbReference type="PANTHER" id="PTHR31685:SF3">
    <property type="entry name" value="INTEGRAL MEMBRANE PROTEIN (AFU_ORTHOLOGUE AFUA_6G12730)"/>
    <property type="match status" value="1"/>
</dbReference>
<feature type="transmembrane region" description="Helical" evidence="2">
    <location>
        <begin position="282"/>
        <end position="304"/>
    </location>
</feature>
<evidence type="ECO:0000313" key="5">
    <source>
        <dbReference type="EMBL" id="PVH18744.1"/>
    </source>
</evidence>
<dbReference type="STRING" id="45357.A0A2V1AM41"/>
<keyword evidence="6" id="KW-1185">Reference proteome</keyword>
<protein>
    <recommendedName>
        <fullName evidence="7">Protein YTP1-like C-terminal domain-containing protein</fullName>
    </recommendedName>
</protein>
<proteinExistence type="predicted"/>
<reference evidence="5 6" key="1">
    <citation type="submission" date="2017-12" db="EMBL/GenBank/DDBJ databases">
        <title>Genome Sequence of a Multidrug-Resistant Candida haemulonii Isolate from a Patient with Chronic Leg Ulcers in Israel.</title>
        <authorList>
            <person name="Chow N.A."/>
            <person name="Gade L."/>
            <person name="Batra D."/>
            <person name="Rowe L.A."/>
            <person name="Ben-Ami R."/>
            <person name="Loparev V.N."/>
            <person name="Litvintseva A.P."/>
        </authorList>
    </citation>
    <scope>NUCLEOTIDE SEQUENCE [LARGE SCALE GENOMIC DNA]</scope>
    <source>
        <strain evidence="5 6">B11899</strain>
    </source>
</reference>
<evidence type="ECO:0000259" key="3">
    <source>
        <dbReference type="Pfam" id="PF10348"/>
    </source>
</evidence>
<keyword evidence="2" id="KW-0472">Membrane</keyword>
<dbReference type="Proteomes" id="UP000244309">
    <property type="component" value="Unassembled WGS sequence"/>
</dbReference>
<dbReference type="Pfam" id="PF10348">
    <property type="entry name" value="DUF2427"/>
    <property type="match status" value="1"/>
</dbReference>
<comment type="caution">
    <text evidence="5">The sequence shown here is derived from an EMBL/GenBank/DDBJ whole genome shotgun (WGS) entry which is preliminary data.</text>
</comment>
<dbReference type="VEuPathDB" id="FungiDB:CXQ85_001030"/>
<dbReference type="PANTHER" id="PTHR31685">
    <property type="entry name" value="INTEGRAL MEMBRANE PROTEIN (AFU_ORTHOLOGUE AFUA_6G12730)-RELATED"/>
    <property type="match status" value="1"/>
</dbReference>
<feature type="domain" description="Protein YTP1-like C-terminal" evidence="4">
    <location>
        <begin position="262"/>
        <end position="558"/>
    </location>
</feature>
<feature type="compositionally biased region" description="Polar residues" evidence="1">
    <location>
        <begin position="181"/>
        <end position="197"/>
    </location>
</feature>
<organism evidence="5 6">
    <name type="scientific">Candidozyma haemuli</name>
    <dbReference type="NCBI Taxonomy" id="45357"/>
    <lineage>
        <taxon>Eukaryota</taxon>
        <taxon>Fungi</taxon>
        <taxon>Dikarya</taxon>
        <taxon>Ascomycota</taxon>
        <taxon>Saccharomycotina</taxon>
        <taxon>Pichiomycetes</taxon>
        <taxon>Metschnikowiaceae</taxon>
        <taxon>Candidozyma</taxon>
    </lineage>
</organism>
<dbReference type="EMBL" id="PKFO01000001">
    <property type="protein sequence ID" value="PVH18744.1"/>
    <property type="molecule type" value="Genomic_DNA"/>
</dbReference>
<evidence type="ECO:0008006" key="7">
    <source>
        <dbReference type="Google" id="ProtNLM"/>
    </source>
</evidence>
<dbReference type="GeneID" id="37006361"/>
<evidence type="ECO:0000259" key="4">
    <source>
        <dbReference type="Pfam" id="PF10355"/>
    </source>
</evidence>
<feature type="transmembrane region" description="Helical" evidence="2">
    <location>
        <begin position="531"/>
        <end position="556"/>
    </location>
</feature>
<dbReference type="RefSeq" id="XP_025339684.1">
    <property type="nucleotide sequence ID" value="XM_025484753.1"/>
</dbReference>